<evidence type="ECO:0000259" key="8">
    <source>
        <dbReference type="SMART" id="SM00385"/>
    </source>
</evidence>
<keyword evidence="5" id="KW-0131">Cell cycle</keyword>
<evidence type="ECO:0000313" key="9">
    <source>
        <dbReference type="EMBL" id="KAJ8762583.1"/>
    </source>
</evidence>
<evidence type="ECO:0000256" key="5">
    <source>
        <dbReference type="ARBA" id="ARBA00023306"/>
    </source>
</evidence>
<proteinExistence type="inferred from homology"/>
<dbReference type="Gene3D" id="1.10.472.10">
    <property type="entry name" value="Cyclin-like"/>
    <property type="match status" value="2"/>
</dbReference>
<comment type="subunit">
    <text evidence="2">Interacts with the CDC2 protein kinase to form a serine/threonine kinase holoenzyme complex also known as maturation promoting factor (MPF). The cyclin subunit imparts substrate specificity to the complex.</text>
</comment>
<evidence type="ECO:0000256" key="7">
    <source>
        <dbReference type="RuleBase" id="RU000383"/>
    </source>
</evidence>
<protein>
    <recommendedName>
        <fullName evidence="6">B-like cyclin</fullName>
    </recommendedName>
</protein>
<feature type="domain" description="Cyclin-like" evidence="8">
    <location>
        <begin position="77"/>
        <end position="163"/>
    </location>
</feature>
<keyword evidence="3" id="KW-0132">Cell division</keyword>
<dbReference type="EMBL" id="JAIWQS010000006">
    <property type="protein sequence ID" value="KAJ8762583.1"/>
    <property type="molecule type" value="Genomic_DNA"/>
</dbReference>
<dbReference type="AlphaFoldDB" id="A0AAV8T7K4"/>
<dbReference type="SMART" id="SM00385">
    <property type="entry name" value="CYCLIN"/>
    <property type="match status" value="1"/>
</dbReference>
<dbReference type="Pfam" id="PF00134">
    <property type="entry name" value="Cyclin_N"/>
    <property type="match status" value="1"/>
</dbReference>
<dbReference type="PROSITE" id="PS00292">
    <property type="entry name" value="CYCLINS"/>
    <property type="match status" value="1"/>
</dbReference>
<evidence type="ECO:0000256" key="1">
    <source>
        <dbReference type="ARBA" id="ARBA00009065"/>
    </source>
</evidence>
<dbReference type="InterPro" id="IPR036915">
    <property type="entry name" value="Cyclin-like_sf"/>
</dbReference>
<dbReference type="PANTHER" id="PTHR10177">
    <property type="entry name" value="CYCLINS"/>
    <property type="match status" value="1"/>
</dbReference>
<evidence type="ECO:0000313" key="10">
    <source>
        <dbReference type="Proteomes" id="UP001159364"/>
    </source>
</evidence>
<evidence type="ECO:0000256" key="6">
    <source>
        <dbReference type="ARBA" id="ARBA00032263"/>
    </source>
</evidence>
<accession>A0AAV8T7K4</accession>
<dbReference type="GO" id="GO:0051301">
    <property type="term" value="P:cell division"/>
    <property type="evidence" value="ECO:0007669"/>
    <property type="project" value="UniProtKB-KW"/>
</dbReference>
<dbReference type="CDD" id="cd20543">
    <property type="entry name" value="CYCLIN_AtCycD-like_rpt1"/>
    <property type="match status" value="1"/>
</dbReference>
<gene>
    <name evidence="9" type="ORF">K2173_008022</name>
</gene>
<dbReference type="Proteomes" id="UP001159364">
    <property type="component" value="Linkage Group LG06"/>
</dbReference>
<dbReference type="InterPro" id="IPR006671">
    <property type="entry name" value="Cyclin_N"/>
</dbReference>
<dbReference type="InterPro" id="IPR039361">
    <property type="entry name" value="Cyclin"/>
</dbReference>
<dbReference type="InterPro" id="IPR013763">
    <property type="entry name" value="Cyclin-like_dom"/>
</dbReference>
<organism evidence="9 10">
    <name type="scientific">Erythroxylum novogranatense</name>
    <dbReference type="NCBI Taxonomy" id="1862640"/>
    <lineage>
        <taxon>Eukaryota</taxon>
        <taxon>Viridiplantae</taxon>
        <taxon>Streptophyta</taxon>
        <taxon>Embryophyta</taxon>
        <taxon>Tracheophyta</taxon>
        <taxon>Spermatophyta</taxon>
        <taxon>Magnoliopsida</taxon>
        <taxon>eudicotyledons</taxon>
        <taxon>Gunneridae</taxon>
        <taxon>Pentapetalae</taxon>
        <taxon>rosids</taxon>
        <taxon>fabids</taxon>
        <taxon>Malpighiales</taxon>
        <taxon>Erythroxylaceae</taxon>
        <taxon>Erythroxylum</taxon>
    </lineage>
</organism>
<reference evidence="9 10" key="1">
    <citation type="submission" date="2021-09" db="EMBL/GenBank/DDBJ databases">
        <title>Genomic insights and catalytic innovation underlie evolution of tropane alkaloids biosynthesis.</title>
        <authorList>
            <person name="Wang Y.-J."/>
            <person name="Tian T."/>
            <person name="Huang J.-P."/>
            <person name="Huang S.-X."/>
        </authorList>
    </citation>
    <scope>NUCLEOTIDE SEQUENCE [LARGE SCALE GENOMIC DNA]</scope>
    <source>
        <strain evidence="9">KIB-2018</strain>
        <tissue evidence="9">Leaf</tissue>
    </source>
</reference>
<comment type="caution">
    <text evidence="9">The sequence shown here is derived from an EMBL/GenBank/DDBJ whole genome shotgun (WGS) entry which is preliminary data.</text>
</comment>
<dbReference type="FunFam" id="1.10.472.10:FF:000069">
    <property type="entry name" value="Cyclin-D5-1"/>
    <property type="match status" value="1"/>
</dbReference>
<dbReference type="CDD" id="cd20544">
    <property type="entry name" value="CYCLIN_AtCycD-like_rpt2"/>
    <property type="match status" value="1"/>
</dbReference>
<dbReference type="InterPro" id="IPR048258">
    <property type="entry name" value="Cyclins_cyclin-box"/>
</dbReference>
<dbReference type="SUPFAM" id="SSF47954">
    <property type="entry name" value="Cyclin-like"/>
    <property type="match status" value="1"/>
</dbReference>
<comment type="similarity">
    <text evidence="1">Belongs to the cyclin family. Cyclin D subfamily.</text>
</comment>
<keyword evidence="10" id="KW-1185">Reference proteome</keyword>
<evidence type="ECO:0000256" key="3">
    <source>
        <dbReference type="ARBA" id="ARBA00022618"/>
    </source>
</evidence>
<keyword evidence="4 7" id="KW-0195">Cyclin</keyword>
<sequence>MEGESLQGLLCHESETCLDEEAGDEMFFIDHPQSCTDSDGEDDFKVLVERETSLGFKGDQSVVFQNWVKCARLEAIEWIMKSRTIFGFRLRTAYLSMLYFDRFLSRRSIDGEKLWAVRLLSVACLSLAAKTEEMKIPSLSEFQIDGYSFGNKLILRMELLVLSTLEWKMICVTPFSFLHYYFIRFCKEESPSKLMLCRTVGLIFTVMREINLTDHRPSVLTVAATLVALEQGLTKIELERKMNAVFRSHFFVIEDVFQCYALIQKLAAENLKLPEKLVHFQTTHFRPTDVSGHSLFTSATWNKRNELDSDRSEQSYKLPAEKRLR</sequence>
<evidence type="ECO:0000256" key="2">
    <source>
        <dbReference type="ARBA" id="ARBA00011177"/>
    </source>
</evidence>
<evidence type="ECO:0000256" key="4">
    <source>
        <dbReference type="ARBA" id="ARBA00023127"/>
    </source>
</evidence>
<name>A0AAV8T7K4_9ROSI</name>